<protein>
    <submittedName>
        <fullName evidence="2">Uncharacterized protein</fullName>
    </submittedName>
</protein>
<dbReference type="RefSeq" id="WP_183655488.1">
    <property type="nucleotide sequence ID" value="NZ_JACIBV010000001.1"/>
</dbReference>
<name>A0A7W5V4T4_9ACTN</name>
<dbReference type="GeneID" id="95392728"/>
<evidence type="ECO:0000313" key="3">
    <source>
        <dbReference type="Proteomes" id="UP000579945"/>
    </source>
</evidence>
<feature type="chain" id="PRO_5030778370" evidence="1">
    <location>
        <begin position="23"/>
        <end position="149"/>
    </location>
</feature>
<keyword evidence="3" id="KW-1185">Reference proteome</keyword>
<accession>A0A7W5V4T4</accession>
<dbReference type="AlphaFoldDB" id="A0A7W5V4T4"/>
<proteinExistence type="predicted"/>
<evidence type="ECO:0000313" key="2">
    <source>
        <dbReference type="EMBL" id="MBB3730591.1"/>
    </source>
</evidence>
<evidence type="ECO:0000256" key="1">
    <source>
        <dbReference type="SAM" id="SignalP"/>
    </source>
</evidence>
<comment type="caution">
    <text evidence="2">The sequence shown here is derived from an EMBL/GenBank/DDBJ whole genome shotgun (WGS) entry which is preliminary data.</text>
</comment>
<sequence length="149" mass="15829">MTTKLIGVAAAGVLATAAFAPAAHSDTGLRTVYGWAKKSGDSAMILTPSKATLGEIGESGLPGWHLGKRTGKPVRIDYTEGLDFRQINKKCGRRAAGYPHDKYTKKGFGAVRCTPGDLWSLLGKGRLAVRVVYDPAGPMAVKVYELNLP</sequence>
<organism evidence="2 3">
    <name type="scientific">Nonomuraea dietziae</name>
    <dbReference type="NCBI Taxonomy" id="65515"/>
    <lineage>
        <taxon>Bacteria</taxon>
        <taxon>Bacillati</taxon>
        <taxon>Actinomycetota</taxon>
        <taxon>Actinomycetes</taxon>
        <taxon>Streptosporangiales</taxon>
        <taxon>Streptosporangiaceae</taxon>
        <taxon>Nonomuraea</taxon>
    </lineage>
</organism>
<feature type="signal peptide" evidence="1">
    <location>
        <begin position="1"/>
        <end position="22"/>
    </location>
</feature>
<reference evidence="2 3" key="1">
    <citation type="submission" date="2020-08" db="EMBL/GenBank/DDBJ databases">
        <title>Sequencing the genomes of 1000 actinobacteria strains.</title>
        <authorList>
            <person name="Klenk H.-P."/>
        </authorList>
    </citation>
    <scope>NUCLEOTIDE SEQUENCE [LARGE SCALE GENOMIC DNA]</scope>
    <source>
        <strain evidence="2 3">DSM 44320</strain>
    </source>
</reference>
<dbReference type="Proteomes" id="UP000579945">
    <property type="component" value="Unassembled WGS sequence"/>
</dbReference>
<keyword evidence="1" id="KW-0732">Signal</keyword>
<gene>
    <name evidence="2" type="ORF">FHR33_006451</name>
</gene>
<dbReference type="EMBL" id="JACIBV010000001">
    <property type="protein sequence ID" value="MBB3730591.1"/>
    <property type="molecule type" value="Genomic_DNA"/>
</dbReference>